<keyword evidence="2" id="KW-0812">Transmembrane</keyword>
<protein>
    <submittedName>
        <fullName evidence="4">PASTA domain-containing protein</fullName>
    </submittedName>
</protein>
<evidence type="ECO:0000256" key="2">
    <source>
        <dbReference type="SAM" id="Phobius"/>
    </source>
</evidence>
<gene>
    <name evidence="4" type="ORF">ACFFQ6_33830</name>
</gene>
<keyword evidence="2" id="KW-1133">Transmembrane helix</keyword>
<evidence type="ECO:0000313" key="5">
    <source>
        <dbReference type="Proteomes" id="UP001589587"/>
    </source>
</evidence>
<dbReference type="CDD" id="cd06577">
    <property type="entry name" value="PASTA_pknB"/>
    <property type="match status" value="1"/>
</dbReference>
<comment type="caution">
    <text evidence="4">The sequence shown here is derived from an EMBL/GenBank/DDBJ whole genome shotgun (WGS) entry which is preliminary data.</text>
</comment>
<evidence type="ECO:0000259" key="3">
    <source>
        <dbReference type="PROSITE" id="PS51178"/>
    </source>
</evidence>
<dbReference type="Proteomes" id="UP001589587">
    <property type="component" value="Unassembled WGS sequence"/>
</dbReference>
<keyword evidence="5" id="KW-1185">Reference proteome</keyword>
<dbReference type="SMART" id="SM00740">
    <property type="entry name" value="PASTA"/>
    <property type="match status" value="1"/>
</dbReference>
<dbReference type="Gene3D" id="3.30.10.20">
    <property type="match status" value="1"/>
</dbReference>
<dbReference type="EMBL" id="JBHMAS010000094">
    <property type="protein sequence ID" value="MFB9784684.1"/>
    <property type="molecule type" value="Genomic_DNA"/>
</dbReference>
<dbReference type="Pfam" id="PF03793">
    <property type="entry name" value="PASTA"/>
    <property type="match status" value="1"/>
</dbReference>
<dbReference type="SUPFAM" id="SSF54184">
    <property type="entry name" value="Penicillin-binding protein 2x (pbp-2x), c-terminal domain"/>
    <property type="match status" value="1"/>
</dbReference>
<name>A0ABV5XSG0_9NOCA</name>
<feature type="region of interest" description="Disordered" evidence="1">
    <location>
        <begin position="211"/>
        <end position="240"/>
    </location>
</feature>
<feature type="compositionally biased region" description="Low complexity" evidence="1">
    <location>
        <begin position="211"/>
        <end position="230"/>
    </location>
</feature>
<dbReference type="PROSITE" id="PS51178">
    <property type="entry name" value="PASTA"/>
    <property type="match status" value="1"/>
</dbReference>
<reference evidence="4 5" key="1">
    <citation type="submission" date="2024-09" db="EMBL/GenBank/DDBJ databases">
        <authorList>
            <person name="Sun Q."/>
            <person name="Mori K."/>
        </authorList>
    </citation>
    <scope>NUCLEOTIDE SEQUENCE [LARGE SCALE GENOMIC DNA]</scope>
    <source>
        <strain evidence="4 5">JCM 11411</strain>
    </source>
</reference>
<dbReference type="InterPro" id="IPR005543">
    <property type="entry name" value="PASTA_dom"/>
</dbReference>
<feature type="domain" description="PASTA" evidence="3">
    <location>
        <begin position="117"/>
        <end position="187"/>
    </location>
</feature>
<sequence length="403" mass="42238">MLYISKTKIVIALSISVILLLGAILCAFTPEPDYGAALGYFALTLIPILYLSVARRRAIKRILATTGDGAAQTDGTGVDPATAPPLSPGRSWLPVGIPLVIALLIAAGVLSEAVAPDPNAIVPSVVGMRLDDAKKELKSIALKVETIDSSGDDRKVFAAGNWTVTDQNIAANTQVGQNKTITLGVLKHDEIGAEPAAASTADSTLPAIASTAVPSSPIPTTTTTPVPSAPERSTTVAAPPAVPTHDACNLIDIEVLKAAGFVTRTDSFTDIPTPGGRFTDPEEIGTWACANAELDLALEVTLFTTPERARSAAEYNTSADQNFLTDGGIRTPFDASMGGAKIINTELGVSRTTWSRGPYAMLLEVNFIGEIKGLPDYGMPAWKVERVIDDTVTSAEFGLVNVW</sequence>
<proteinExistence type="predicted"/>
<organism evidence="4 5">
    <name type="scientific">Rhodococcus baikonurensis</name>
    <dbReference type="NCBI Taxonomy" id="172041"/>
    <lineage>
        <taxon>Bacteria</taxon>
        <taxon>Bacillati</taxon>
        <taxon>Actinomycetota</taxon>
        <taxon>Actinomycetes</taxon>
        <taxon>Mycobacteriales</taxon>
        <taxon>Nocardiaceae</taxon>
        <taxon>Rhodococcus</taxon>
        <taxon>Rhodococcus erythropolis group</taxon>
    </lineage>
</organism>
<evidence type="ECO:0000256" key="1">
    <source>
        <dbReference type="SAM" id="MobiDB-lite"/>
    </source>
</evidence>
<dbReference type="RefSeq" id="WP_378376923.1">
    <property type="nucleotide sequence ID" value="NZ_JBHMAS010000094.1"/>
</dbReference>
<keyword evidence="2" id="KW-0472">Membrane</keyword>
<feature type="transmembrane region" description="Helical" evidence="2">
    <location>
        <begin position="92"/>
        <end position="110"/>
    </location>
</feature>
<evidence type="ECO:0000313" key="4">
    <source>
        <dbReference type="EMBL" id="MFB9784684.1"/>
    </source>
</evidence>
<accession>A0ABV5XSG0</accession>
<feature type="transmembrane region" description="Helical" evidence="2">
    <location>
        <begin position="36"/>
        <end position="53"/>
    </location>
</feature>